<keyword evidence="6 10" id="KW-1133">Transmembrane helix</keyword>
<dbReference type="Proteomes" id="UP000007266">
    <property type="component" value="Linkage group 3"/>
</dbReference>
<protein>
    <recommendedName>
        <fullName evidence="10">Odorant receptor</fullName>
    </recommendedName>
</protein>
<comment type="similarity">
    <text evidence="10">Belongs to the insect chemoreceptor superfamily. Heteromeric odorant receptor channel (TC 1.A.69) family.</text>
</comment>
<feature type="transmembrane region" description="Helical" evidence="10">
    <location>
        <begin position="39"/>
        <end position="61"/>
    </location>
</feature>
<dbReference type="GO" id="GO:0005549">
    <property type="term" value="F:odorant binding"/>
    <property type="evidence" value="ECO:0007669"/>
    <property type="project" value="InterPro"/>
</dbReference>
<comment type="subcellular location">
    <subcellularLocation>
        <location evidence="1 10">Cell membrane</location>
        <topology evidence="1 10">Multi-pass membrane protein</topology>
    </subcellularLocation>
</comment>
<evidence type="ECO:0000256" key="6">
    <source>
        <dbReference type="ARBA" id="ARBA00022989"/>
    </source>
</evidence>
<keyword evidence="5 10" id="KW-0552">Olfaction</keyword>
<evidence type="ECO:0000256" key="10">
    <source>
        <dbReference type="RuleBase" id="RU351113"/>
    </source>
</evidence>
<evidence type="ECO:0000256" key="4">
    <source>
        <dbReference type="ARBA" id="ARBA00022692"/>
    </source>
</evidence>
<sequence length="395" mass="46580">MTAMLNFEEKPDENIFKNDVLWLSRKLCFDYYNNKIVKILLRVLSIGVAILTILQTCLFLYRFDGRYFIKYAPLYAGSFFICVSVEYIPLSLTITRYFQSITFWEIDSGGPDIAKKIQKHAMCTNVCLVSCTIVGLVSAIFHIIPLEDDDELFYPLAMFEEFVPQWKNLWSWMYRLSFLTVPFSMPIPVYIAIYVITKSYFQVLLYLPFLENLNTGFDTTSNHLLIHDHNYQNTIKQRLVFCIKRHSYFSREMNSLNHRMYVTIATFSVMIIVIGVSVFAFLFSFQGTFENRYIRITTLVFTIATISIHVLYIGQLIEDACFRVYQTLVMVDWYYWNIENRKLYLVFLQNAQIIFKIKFSQNISISYQLGVSILKTIYSMISVMSNLRNVDYYKN</sequence>
<evidence type="ECO:0000256" key="8">
    <source>
        <dbReference type="ARBA" id="ARBA00023170"/>
    </source>
</evidence>
<name>D6WEV1_TRICA</name>
<feature type="transmembrane region" description="Helical" evidence="10">
    <location>
        <begin position="172"/>
        <end position="196"/>
    </location>
</feature>
<reference evidence="11 12" key="1">
    <citation type="journal article" date="2008" name="Nature">
        <title>The genome of the model beetle and pest Tribolium castaneum.</title>
        <authorList>
            <consortium name="Tribolium Genome Sequencing Consortium"/>
            <person name="Richards S."/>
            <person name="Gibbs R.A."/>
            <person name="Weinstock G.M."/>
            <person name="Brown S.J."/>
            <person name="Denell R."/>
            <person name="Beeman R.W."/>
            <person name="Gibbs R."/>
            <person name="Beeman R.W."/>
            <person name="Brown S.J."/>
            <person name="Bucher G."/>
            <person name="Friedrich M."/>
            <person name="Grimmelikhuijzen C.J."/>
            <person name="Klingler M."/>
            <person name="Lorenzen M."/>
            <person name="Richards S."/>
            <person name="Roth S."/>
            <person name="Schroder R."/>
            <person name="Tautz D."/>
            <person name="Zdobnov E.M."/>
            <person name="Muzny D."/>
            <person name="Gibbs R.A."/>
            <person name="Weinstock G.M."/>
            <person name="Attaway T."/>
            <person name="Bell S."/>
            <person name="Buhay C.J."/>
            <person name="Chandrabose M.N."/>
            <person name="Chavez D."/>
            <person name="Clerk-Blankenburg K.P."/>
            <person name="Cree A."/>
            <person name="Dao M."/>
            <person name="Davis C."/>
            <person name="Chacko J."/>
            <person name="Dinh H."/>
            <person name="Dugan-Rocha S."/>
            <person name="Fowler G."/>
            <person name="Garner T.T."/>
            <person name="Garnes J."/>
            <person name="Gnirke A."/>
            <person name="Hawes A."/>
            <person name="Hernandez J."/>
            <person name="Hines S."/>
            <person name="Holder M."/>
            <person name="Hume J."/>
            <person name="Jhangiani S.N."/>
            <person name="Joshi V."/>
            <person name="Khan Z.M."/>
            <person name="Jackson L."/>
            <person name="Kovar C."/>
            <person name="Kowis A."/>
            <person name="Lee S."/>
            <person name="Lewis L.R."/>
            <person name="Margolis J."/>
            <person name="Morgan M."/>
            <person name="Nazareth L.V."/>
            <person name="Nguyen N."/>
            <person name="Okwuonu G."/>
            <person name="Parker D."/>
            <person name="Richards S."/>
            <person name="Ruiz S.J."/>
            <person name="Santibanez J."/>
            <person name="Savard J."/>
            <person name="Scherer S.E."/>
            <person name="Schneider B."/>
            <person name="Sodergren E."/>
            <person name="Tautz D."/>
            <person name="Vattahil S."/>
            <person name="Villasana D."/>
            <person name="White C.S."/>
            <person name="Wright R."/>
            <person name="Park Y."/>
            <person name="Beeman R.W."/>
            <person name="Lord J."/>
            <person name="Oppert B."/>
            <person name="Lorenzen M."/>
            <person name="Brown S."/>
            <person name="Wang L."/>
            <person name="Savard J."/>
            <person name="Tautz D."/>
            <person name="Richards S."/>
            <person name="Weinstock G."/>
            <person name="Gibbs R.A."/>
            <person name="Liu Y."/>
            <person name="Worley K."/>
            <person name="Weinstock G."/>
            <person name="Elsik C.G."/>
            <person name="Reese J.T."/>
            <person name="Elhaik E."/>
            <person name="Landan G."/>
            <person name="Graur D."/>
            <person name="Arensburger P."/>
            <person name="Atkinson P."/>
            <person name="Beeman R.W."/>
            <person name="Beidler J."/>
            <person name="Brown S.J."/>
            <person name="Demuth J.P."/>
            <person name="Drury D.W."/>
            <person name="Du Y.Z."/>
            <person name="Fujiwara H."/>
            <person name="Lorenzen M."/>
            <person name="Maselli V."/>
            <person name="Osanai M."/>
            <person name="Park Y."/>
            <person name="Robertson H.M."/>
            <person name="Tu Z."/>
            <person name="Wang J.J."/>
            <person name="Wang S."/>
            <person name="Richards S."/>
            <person name="Song H."/>
            <person name="Zhang L."/>
            <person name="Sodergren E."/>
            <person name="Werner D."/>
            <person name="Stanke M."/>
            <person name="Morgenstern B."/>
            <person name="Solovyev V."/>
            <person name="Kosarev P."/>
            <person name="Brown G."/>
            <person name="Chen H.C."/>
            <person name="Ermolaeva O."/>
            <person name="Hlavina W."/>
            <person name="Kapustin Y."/>
            <person name="Kiryutin B."/>
            <person name="Kitts P."/>
            <person name="Maglott D."/>
            <person name="Pruitt K."/>
            <person name="Sapojnikov V."/>
            <person name="Souvorov A."/>
            <person name="Mackey A.J."/>
            <person name="Waterhouse R.M."/>
            <person name="Wyder S."/>
            <person name="Zdobnov E.M."/>
            <person name="Zdobnov E.M."/>
            <person name="Wyder S."/>
            <person name="Kriventseva E.V."/>
            <person name="Kadowaki T."/>
            <person name="Bork P."/>
            <person name="Aranda M."/>
            <person name="Bao R."/>
            <person name="Beermann A."/>
            <person name="Berns N."/>
            <person name="Bolognesi R."/>
            <person name="Bonneton F."/>
            <person name="Bopp D."/>
            <person name="Brown S.J."/>
            <person name="Bucher G."/>
            <person name="Butts T."/>
            <person name="Chaumot A."/>
            <person name="Denell R.E."/>
            <person name="Ferrier D.E."/>
            <person name="Friedrich M."/>
            <person name="Gordon C.M."/>
            <person name="Jindra M."/>
            <person name="Klingler M."/>
            <person name="Lan Q."/>
            <person name="Lattorff H.M."/>
            <person name="Laudet V."/>
            <person name="von Levetsow C."/>
            <person name="Liu Z."/>
            <person name="Lutz R."/>
            <person name="Lynch J.A."/>
            <person name="da Fonseca R.N."/>
            <person name="Posnien N."/>
            <person name="Reuter R."/>
            <person name="Roth S."/>
            <person name="Savard J."/>
            <person name="Schinko J.B."/>
            <person name="Schmitt C."/>
            <person name="Schoppmeier M."/>
            <person name="Schroder R."/>
            <person name="Shippy T.D."/>
            <person name="Simonnet F."/>
            <person name="Marques-Souza H."/>
            <person name="Tautz D."/>
            <person name="Tomoyasu Y."/>
            <person name="Trauner J."/>
            <person name="Van der Zee M."/>
            <person name="Vervoort M."/>
            <person name="Wittkopp N."/>
            <person name="Wimmer E.A."/>
            <person name="Yang X."/>
            <person name="Jones A.K."/>
            <person name="Sattelle D.B."/>
            <person name="Ebert P.R."/>
            <person name="Nelson D."/>
            <person name="Scott J.G."/>
            <person name="Beeman R.W."/>
            <person name="Muthukrishnan S."/>
            <person name="Kramer K.J."/>
            <person name="Arakane Y."/>
            <person name="Beeman R.W."/>
            <person name="Zhu Q."/>
            <person name="Hogenkamp D."/>
            <person name="Dixit R."/>
            <person name="Oppert B."/>
            <person name="Jiang H."/>
            <person name="Zou Z."/>
            <person name="Marshall J."/>
            <person name="Elpidina E."/>
            <person name="Vinokurov K."/>
            <person name="Oppert C."/>
            <person name="Zou Z."/>
            <person name="Evans J."/>
            <person name="Lu Z."/>
            <person name="Zhao P."/>
            <person name="Sumathipala N."/>
            <person name="Altincicek B."/>
            <person name="Vilcinskas A."/>
            <person name="Williams M."/>
            <person name="Hultmark D."/>
            <person name="Hetru C."/>
            <person name="Jiang H."/>
            <person name="Grimmelikhuijzen C.J."/>
            <person name="Hauser F."/>
            <person name="Cazzamali G."/>
            <person name="Williamson M."/>
            <person name="Park Y."/>
            <person name="Li B."/>
            <person name="Tanaka Y."/>
            <person name="Predel R."/>
            <person name="Neupert S."/>
            <person name="Schachtner J."/>
            <person name="Verleyen P."/>
            <person name="Raible F."/>
            <person name="Bork P."/>
            <person name="Friedrich M."/>
            <person name="Walden K.K."/>
            <person name="Robertson H.M."/>
            <person name="Angeli S."/>
            <person name="Foret S."/>
            <person name="Bucher G."/>
            <person name="Schuetz S."/>
            <person name="Maleszka R."/>
            <person name="Wimmer E.A."/>
            <person name="Beeman R.W."/>
            <person name="Lorenzen M."/>
            <person name="Tomoyasu Y."/>
            <person name="Miller S.C."/>
            <person name="Grossmann D."/>
            <person name="Bucher G."/>
        </authorList>
    </citation>
    <scope>NUCLEOTIDE SEQUENCE [LARGE SCALE GENOMIC DNA]</scope>
    <source>
        <strain evidence="11 12">Georgia GA2</strain>
    </source>
</reference>
<accession>D6WEV1</accession>
<dbReference type="EMBL" id="KQ971318">
    <property type="protein sequence ID" value="EFA01421.1"/>
    <property type="molecule type" value="Genomic_DNA"/>
</dbReference>
<keyword evidence="8 10" id="KW-0675">Receptor</keyword>
<reference evidence="11 12" key="2">
    <citation type="journal article" date="2010" name="Nucleic Acids Res.">
        <title>BeetleBase in 2010: revisions to provide comprehensive genomic information for Tribolium castaneum.</title>
        <authorList>
            <person name="Kim H.S."/>
            <person name="Murphy T."/>
            <person name="Xia J."/>
            <person name="Caragea D."/>
            <person name="Park Y."/>
            <person name="Beeman R.W."/>
            <person name="Lorenzen M.D."/>
            <person name="Butcher S."/>
            <person name="Manak J.R."/>
            <person name="Brown S.J."/>
        </authorList>
    </citation>
    <scope>GENOME REANNOTATION</scope>
    <source>
        <strain evidence="11 12">Georgia GA2</strain>
    </source>
</reference>
<feature type="transmembrane region" description="Helical" evidence="10">
    <location>
        <begin position="123"/>
        <end position="144"/>
    </location>
</feature>
<dbReference type="InterPro" id="IPR004117">
    <property type="entry name" value="7tm6_olfct_rcpt"/>
</dbReference>
<proteinExistence type="inferred from homology"/>
<evidence type="ECO:0000256" key="1">
    <source>
        <dbReference type="ARBA" id="ARBA00004651"/>
    </source>
</evidence>
<evidence type="ECO:0000256" key="5">
    <source>
        <dbReference type="ARBA" id="ARBA00022725"/>
    </source>
</evidence>
<feature type="transmembrane region" description="Helical" evidence="10">
    <location>
        <begin position="293"/>
        <end position="313"/>
    </location>
</feature>
<dbReference type="PANTHER" id="PTHR21137:SF35">
    <property type="entry name" value="ODORANT RECEPTOR 19A-RELATED"/>
    <property type="match status" value="1"/>
</dbReference>
<dbReference type="Pfam" id="PF02949">
    <property type="entry name" value="7tm_6"/>
    <property type="match status" value="1"/>
</dbReference>
<evidence type="ECO:0000313" key="11">
    <source>
        <dbReference type="EMBL" id="EFA01421.1"/>
    </source>
</evidence>
<keyword evidence="9 10" id="KW-0807">Transducer</keyword>
<dbReference type="InParanoid" id="D6WEV1"/>
<evidence type="ECO:0000256" key="3">
    <source>
        <dbReference type="ARBA" id="ARBA00022606"/>
    </source>
</evidence>
<keyword evidence="12" id="KW-1185">Reference proteome</keyword>
<dbReference type="GO" id="GO:0050911">
    <property type="term" value="P:detection of chemical stimulus involved in sensory perception of smell"/>
    <property type="evidence" value="ECO:0000318"/>
    <property type="project" value="GO_Central"/>
</dbReference>
<dbReference type="HOGENOM" id="CLU_059644_0_0_1"/>
<dbReference type="GO" id="GO:0004984">
    <property type="term" value="F:olfactory receptor activity"/>
    <property type="evidence" value="ECO:0000318"/>
    <property type="project" value="GO_Central"/>
</dbReference>
<keyword evidence="2" id="KW-1003">Cell membrane</keyword>
<organism evidence="11 12">
    <name type="scientific">Tribolium castaneum</name>
    <name type="common">Red flour beetle</name>
    <dbReference type="NCBI Taxonomy" id="7070"/>
    <lineage>
        <taxon>Eukaryota</taxon>
        <taxon>Metazoa</taxon>
        <taxon>Ecdysozoa</taxon>
        <taxon>Arthropoda</taxon>
        <taxon>Hexapoda</taxon>
        <taxon>Insecta</taxon>
        <taxon>Pterygota</taxon>
        <taxon>Neoptera</taxon>
        <taxon>Endopterygota</taxon>
        <taxon>Coleoptera</taxon>
        <taxon>Polyphaga</taxon>
        <taxon>Cucujiformia</taxon>
        <taxon>Tenebrionidae</taxon>
        <taxon>Tenebrionidae incertae sedis</taxon>
        <taxon>Tribolium</taxon>
    </lineage>
</organism>
<evidence type="ECO:0000313" key="12">
    <source>
        <dbReference type="Proteomes" id="UP000007266"/>
    </source>
</evidence>
<keyword evidence="4 10" id="KW-0812">Transmembrane</keyword>
<dbReference type="AlphaFoldDB" id="D6WEV1"/>
<feature type="transmembrane region" description="Helical" evidence="10">
    <location>
        <begin position="67"/>
        <end position="88"/>
    </location>
</feature>
<dbReference type="PhylomeDB" id="D6WEV1"/>
<dbReference type="PANTHER" id="PTHR21137">
    <property type="entry name" value="ODORANT RECEPTOR"/>
    <property type="match status" value="1"/>
</dbReference>
<evidence type="ECO:0000256" key="9">
    <source>
        <dbReference type="ARBA" id="ARBA00023224"/>
    </source>
</evidence>
<keyword evidence="3 10" id="KW-0716">Sensory transduction</keyword>
<evidence type="ECO:0000256" key="7">
    <source>
        <dbReference type="ARBA" id="ARBA00023136"/>
    </source>
</evidence>
<evidence type="ECO:0000256" key="2">
    <source>
        <dbReference type="ARBA" id="ARBA00022475"/>
    </source>
</evidence>
<comment type="caution">
    <text evidence="10">Lacks conserved residue(s) required for the propagation of feature annotation.</text>
</comment>
<gene>
    <name evidence="11" type="primary">Or290</name>
    <name evidence="11" type="ORF">TcasGA2_TC030412</name>
</gene>
<dbReference type="GO" id="GO:0005886">
    <property type="term" value="C:plasma membrane"/>
    <property type="evidence" value="ECO:0000318"/>
    <property type="project" value="GO_Central"/>
</dbReference>
<keyword evidence="7 10" id="KW-0472">Membrane</keyword>
<feature type="transmembrane region" description="Helical" evidence="10">
    <location>
        <begin position="260"/>
        <end position="281"/>
    </location>
</feature>
<dbReference type="GO" id="GO:0007165">
    <property type="term" value="P:signal transduction"/>
    <property type="evidence" value="ECO:0007669"/>
    <property type="project" value="UniProtKB-KW"/>
</dbReference>